<proteinExistence type="predicted"/>
<evidence type="ECO:0000313" key="1">
    <source>
        <dbReference type="EMBL" id="BBJ47146.1"/>
    </source>
</evidence>
<organism evidence="1 2">
    <name type="scientific">Streptomyces antimycoticus</name>
    <dbReference type="NCBI Taxonomy" id="68175"/>
    <lineage>
        <taxon>Bacteria</taxon>
        <taxon>Bacillati</taxon>
        <taxon>Actinomycetota</taxon>
        <taxon>Actinomycetes</taxon>
        <taxon>Kitasatosporales</taxon>
        <taxon>Streptomycetaceae</taxon>
        <taxon>Streptomyces</taxon>
        <taxon>Streptomyces violaceusniger group</taxon>
    </lineage>
</organism>
<dbReference type="Proteomes" id="UP000463951">
    <property type="component" value="Chromosome"/>
</dbReference>
<sequence>MSRRANRVMLAGTGPTPERRLFVAHDVKADEKRVGPHEHLGREHVLALLPLSPVWPAQDRPDR</sequence>
<protein>
    <submittedName>
        <fullName evidence="1">Uncharacterized protein</fullName>
    </submittedName>
</protein>
<evidence type="ECO:0000313" key="2">
    <source>
        <dbReference type="Proteomes" id="UP000463951"/>
    </source>
</evidence>
<name>A0A499VG28_9ACTN</name>
<dbReference type="AlphaFoldDB" id="A0A499VG28"/>
<dbReference type="EMBL" id="AP019620">
    <property type="protein sequence ID" value="BBJ47146.1"/>
    <property type="molecule type" value="Genomic_DNA"/>
</dbReference>
<gene>
    <name evidence="1" type="ORF">SSPO_098640</name>
</gene>
<reference evidence="1 2" key="1">
    <citation type="journal article" date="2020" name="Int. J. Syst. Evol. Microbiol.">
        <title>Reclassification of Streptomyces castelarensis and Streptomyces sporoclivatus as later heterotypic synonyms of Streptomyces antimycoticus.</title>
        <authorList>
            <person name="Komaki H."/>
            <person name="Tamura T."/>
        </authorList>
    </citation>
    <scope>NUCLEOTIDE SEQUENCE [LARGE SCALE GENOMIC DNA]</scope>
    <source>
        <strain evidence="1 2">NBRC 100767</strain>
    </source>
</reference>
<accession>A0A499VG28</accession>